<organism evidence="5 6">
    <name type="scientific">Marivirga aurantiaca</name>
    <dbReference type="NCBI Taxonomy" id="2802615"/>
    <lineage>
        <taxon>Bacteria</taxon>
        <taxon>Pseudomonadati</taxon>
        <taxon>Bacteroidota</taxon>
        <taxon>Cytophagia</taxon>
        <taxon>Cytophagales</taxon>
        <taxon>Marivirgaceae</taxon>
        <taxon>Marivirga</taxon>
    </lineage>
</organism>
<dbReference type="EMBL" id="JAEQBW010000001">
    <property type="protein sequence ID" value="MBK6263460.1"/>
    <property type="molecule type" value="Genomic_DNA"/>
</dbReference>
<evidence type="ECO:0000256" key="1">
    <source>
        <dbReference type="ARBA" id="ARBA00022729"/>
    </source>
</evidence>
<evidence type="ECO:0000256" key="2">
    <source>
        <dbReference type="ARBA" id="ARBA00022737"/>
    </source>
</evidence>
<reference evidence="5" key="1">
    <citation type="submission" date="2021-01" db="EMBL/GenBank/DDBJ databases">
        <title>Marivirga aurantiaca sp. nov., isolated from intertidal surface sediments.</title>
        <authorList>
            <person name="Zhang M."/>
        </authorList>
    </citation>
    <scope>NUCLEOTIDE SEQUENCE</scope>
    <source>
        <strain evidence="5">S37H4</strain>
    </source>
</reference>
<dbReference type="SUPFAM" id="SSF141072">
    <property type="entry name" value="CalX-like"/>
    <property type="match status" value="2"/>
</dbReference>
<dbReference type="GO" id="GO:0016020">
    <property type="term" value="C:membrane"/>
    <property type="evidence" value="ECO:0007669"/>
    <property type="project" value="InterPro"/>
</dbReference>
<gene>
    <name evidence="5" type="ORF">JKA74_00320</name>
</gene>
<keyword evidence="3" id="KW-0106">Calcium</keyword>
<evidence type="ECO:0000259" key="4">
    <source>
        <dbReference type="Pfam" id="PF03160"/>
    </source>
</evidence>
<protein>
    <recommendedName>
        <fullName evidence="4">Calx-beta domain-containing protein</fullName>
    </recommendedName>
</protein>
<keyword evidence="6" id="KW-1185">Reference proteome</keyword>
<keyword evidence="1" id="KW-0732">Signal</keyword>
<dbReference type="Gene3D" id="2.60.40.2030">
    <property type="match status" value="2"/>
</dbReference>
<comment type="caution">
    <text evidence="5">The sequence shown here is derived from an EMBL/GenBank/DDBJ whole genome shotgun (WGS) entry which is preliminary data.</text>
</comment>
<dbReference type="GO" id="GO:0007154">
    <property type="term" value="P:cell communication"/>
    <property type="evidence" value="ECO:0007669"/>
    <property type="project" value="InterPro"/>
</dbReference>
<feature type="domain" description="Calx-beta" evidence="4">
    <location>
        <begin position="130"/>
        <end position="228"/>
    </location>
</feature>
<dbReference type="InterPro" id="IPR038081">
    <property type="entry name" value="CalX-like_sf"/>
</dbReference>
<dbReference type="Pfam" id="PF03160">
    <property type="entry name" value="Calx-beta"/>
    <property type="match status" value="1"/>
</dbReference>
<proteinExistence type="predicted"/>
<dbReference type="RefSeq" id="WP_201429155.1">
    <property type="nucleotide sequence ID" value="NZ_JAEQBW010000001.1"/>
</dbReference>
<dbReference type="InterPro" id="IPR003644">
    <property type="entry name" value="Calx_beta"/>
</dbReference>
<evidence type="ECO:0000313" key="6">
    <source>
        <dbReference type="Proteomes" id="UP000611723"/>
    </source>
</evidence>
<evidence type="ECO:0000313" key="5">
    <source>
        <dbReference type="EMBL" id="MBK6263460.1"/>
    </source>
</evidence>
<sequence>MKNYKSFFKITFSLLAAIIFVACEGEEESISLTPGSGLMISGPDDILTYSSNRYFVRGHDINEEYTWSISGDGVATVTEEEGRSGEYVRVFVEDEGSYTLTVENNEGLVGSYEINVRDVDEFIGVGQDTLYISEEEYQAGSDTLLVPVTISERNIDSTAIEFEIIDGTAVQGIDYEVLNTDNVLRFSPGQTEAYVRILTNDNMTIDGVRDFRIVLGEILTTGEKSSAVEHAPDSLEIGQSVIYIQDDTKTVNLSVEFEEVEVNEAGNYFIEVALNRAVSEDVTIEYTIDGLPLLSDADKTDGSVTIYAGNTSEEIVLDIDPDWLEEGEEPTVLEIQLEEVISNDEEVTLGSVTEFTIVAGPAE</sequence>
<evidence type="ECO:0000256" key="3">
    <source>
        <dbReference type="ARBA" id="ARBA00022837"/>
    </source>
</evidence>
<dbReference type="AlphaFoldDB" id="A0A934WV12"/>
<keyword evidence="2" id="KW-0677">Repeat</keyword>
<dbReference type="PROSITE" id="PS51257">
    <property type="entry name" value="PROKAR_LIPOPROTEIN"/>
    <property type="match status" value="1"/>
</dbReference>
<accession>A0A934WV12</accession>
<name>A0A934WV12_9BACT</name>
<dbReference type="Proteomes" id="UP000611723">
    <property type="component" value="Unassembled WGS sequence"/>
</dbReference>